<feature type="transmembrane region" description="Helical" evidence="1">
    <location>
        <begin position="113"/>
        <end position="134"/>
    </location>
</feature>
<keyword evidence="1" id="KW-0812">Transmembrane</keyword>
<gene>
    <name evidence="2" type="ORF">PRVXT_001785</name>
</gene>
<name>A0AAU7VID1_9FIRM</name>
<dbReference type="InterPro" id="IPR014535">
    <property type="entry name" value="Hpre_diP_synt_I"/>
</dbReference>
<accession>A0AAU7VID1</accession>
<evidence type="ECO:0000256" key="1">
    <source>
        <dbReference type="SAM" id="Phobius"/>
    </source>
</evidence>
<feature type="transmembrane region" description="Helical" evidence="1">
    <location>
        <begin position="84"/>
        <end position="106"/>
    </location>
</feature>
<dbReference type="RefSeq" id="WP_350342545.1">
    <property type="nucleotide sequence ID" value="NZ_CP158367.1"/>
</dbReference>
<reference evidence="2" key="2">
    <citation type="submission" date="2024-06" db="EMBL/GenBank/DDBJ databases">
        <authorList>
            <person name="Petrova K.O."/>
            <person name="Toshchakov S.V."/>
            <person name="Boltjanskaja Y.V."/>
            <person name="Kevbrin V."/>
        </authorList>
    </citation>
    <scope>NUCLEOTIDE SEQUENCE</scope>
    <source>
        <strain evidence="2">Z-910T</strain>
    </source>
</reference>
<feature type="transmembrane region" description="Helical" evidence="1">
    <location>
        <begin position="146"/>
        <end position="165"/>
    </location>
</feature>
<dbReference type="Gene3D" id="1.10.1760.20">
    <property type="match status" value="1"/>
</dbReference>
<reference evidence="2" key="1">
    <citation type="journal article" date="2013" name="Extremophiles">
        <title>Proteinivorax tanatarense gen. nov., sp. nov., an anaerobic, haloalkaliphilic, proteolytic bacterium isolated from a decaying algal bloom, and proposal of Proteinivoraceae fam. nov.</title>
        <authorList>
            <person name="Kevbrin V."/>
            <person name="Boltyanskaya Y."/>
            <person name="Zhilina T."/>
            <person name="Kolganova T."/>
            <person name="Lavrentjeva E."/>
            <person name="Kuznetsov B."/>
        </authorList>
    </citation>
    <scope>NUCLEOTIDE SEQUENCE</scope>
    <source>
        <strain evidence="2">Z-910T</strain>
    </source>
</reference>
<feature type="transmembrane region" description="Helical" evidence="1">
    <location>
        <begin position="6"/>
        <end position="25"/>
    </location>
</feature>
<proteinExistence type="predicted"/>
<dbReference type="PIRSF" id="PIRSF027391">
    <property type="entry name" value="Hpre_diP_synt_I"/>
    <property type="match status" value="1"/>
</dbReference>
<evidence type="ECO:0000313" key="2">
    <source>
        <dbReference type="EMBL" id="XBX73783.1"/>
    </source>
</evidence>
<dbReference type="InterPro" id="IPR010898">
    <property type="entry name" value="Hpre_diP_synth_I"/>
</dbReference>
<sequence>MQKGFVKQLVLLSLFIAMATILTIIEGRIAPLASIFMGMPVKLGLANIFTLTTLNMFGLKSGFAVGVMRVILASLLSGKFLSPVFYLSLGGAIVSTLSMAIAMKLFNKHLSNIGISIIGAITHNLAQIAVVIYLLDTRLAAISQPLLIALAIPTGIFVGISTNFITKALNGAKIAGK</sequence>
<dbReference type="AlphaFoldDB" id="A0AAU7VID1"/>
<protein>
    <submittedName>
        <fullName evidence="2">Gx transporter family protein</fullName>
    </submittedName>
</protein>
<dbReference type="EMBL" id="CP158367">
    <property type="protein sequence ID" value="XBX73783.1"/>
    <property type="molecule type" value="Genomic_DNA"/>
</dbReference>
<dbReference type="Pfam" id="PF07456">
    <property type="entry name" value="Hpre_diP_synt_I"/>
    <property type="match status" value="1"/>
</dbReference>
<keyword evidence="1" id="KW-0472">Membrane</keyword>
<organism evidence="2">
    <name type="scientific">Proteinivorax tanatarense</name>
    <dbReference type="NCBI Taxonomy" id="1260629"/>
    <lineage>
        <taxon>Bacteria</taxon>
        <taxon>Bacillati</taxon>
        <taxon>Bacillota</taxon>
        <taxon>Clostridia</taxon>
        <taxon>Eubacteriales</taxon>
        <taxon>Proteinivoracaceae</taxon>
        <taxon>Proteinivorax</taxon>
    </lineage>
</organism>
<keyword evidence="1" id="KW-1133">Transmembrane helix</keyword>
<feature type="transmembrane region" description="Helical" evidence="1">
    <location>
        <begin position="45"/>
        <end position="72"/>
    </location>
</feature>